<reference evidence="1" key="1">
    <citation type="journal article" date="2014" name="Front. Microbiol.">
        <title>High frequency of phylogenetically diverse reductive dehalogenase-homologous genes in deep subseafloor sedimentary metagenomes.</title>
        <authorList>
            <person name="Kawai M."/>
            <person name="Futagami T."/>
            <person name="Toyoda A."/>
            <person name="Takaki Y."/>
            <person name="Nishi S."/>
            <person name="Hori S."/>
            <person name="Arai W."/>
            <person name="Tsubouchi T."/>
            <person name="Morono Y."/>
            <person name="Uchiyama I."/>
            <person name="Ito T."/>
            <person name="Fujiyama A."/>
            <person name="Inagaki F."/>
            <person name="Takami H."/>
        </authorList>
    </citation>
    <scope>NUCLEOTIDE SEQUENCE</scope>
    <source>
        <strain evidence="1">Expedition CK06-06</strain>
    </source>
</reference>
<proteinExistence type="predicted"/>
<gene>
    <name evidence="1" type="ORF">S01H4_06667</name>
</gene>
<name>X0YJT3_9ZZZZ</name>
<evidence type="ECO:0008006" key="2">
    <source>
        <dbReference type="Google" id="ProtNLM"/>
    </source>
</evidence>
<dbReference type="AlphaFoldDB" id="X0YJT3"/>
<accession>X0YJT3</accession>
<organism evidence="1">
    <name type="scientific">marine sediment metagenome</name>
    <dbReference type="NCBI Taxonomy" id="412755"/>
    <lineage>
        <taxon>unclassified sequences</taxon>
        <taxon>metagenomes</taxon>
        <taxon>ecological metagenomes</taxon>
    </lineage>
</organism>
<dbReference type="EMBL" id="BART01002086">
    <property type="protein sequence ID" value="GAG56270.1"/>
    <property type="molecule type" value="Genomic_DNA"/>
</dbReference>
<evidence type="ECO:0000313" key="1">
    <source>
        <dbReference type="EMBL" id="GAG56270.1"/>
    </source>
</evidence>
<sequence length="124" mass="13734">MESAISRQWYQLYENNPKIQAFAVAKEGVIVWQTENWNLLEDIKSIIRAPETAAGKVSANGVKYKRAKSAQDYYIGTAGSDEGHLLIVKINDSSWAIAWAESSAVPELTIIDLTKTAIHLKGNL</sequence>
<protein>
    <recommendedName>
        <fullName evidence="2">Profilin</fullName>
    </recommendedName>
</protein>
<comment type="caution">
    <text evidence="1">The sequence shown here is derived from an EMBL/GenBank/DDBJ whole genome shotgun (WGS) entry which is preliminary data.</text>
</comment>